<evidence type="ECO:0000313" key="2">
    <source>
        <dbReference type="Proteomes" id="UP001159363"/>
    </source>
</evidence>
<evidence type="ECO:0000313" key="1">
    <source>
        <dbReference type="EMBL" id="KAJ8884787.1"/>
    </source>
</evidence>
<proteinExistence type="predicted"/>
<dbReference type="EMBL" id="JARBHB010000004">
    <property type="protein sequence ID" value="KAJ8884787.1"/>
    <property type="molecule type" value="Genomic_DNA"/>
</dbReference>
<protein>
    <submittedName>
        <fullName evidence="1">Uncharacterized protein</fullName>
    </submittedName>
</protein>
<sequence>MEHARSLAAGSMAIAMSQFSLHVNFMASLALLRSARPLPVSHTTDTLCLYIIDGGRIHQSLQVSPQPEIQGIKISENVGGVRNLPTAHSDADNQPDNAVEWPSQWSIVRYEQCPGGPTRQRACPFTTKREVKCFTWLPLGAPVVRGCTALLSLLLRALKLTQAFLTNGLSVKEEINRSHPCSEKIHGRIWRSFVSSTQISTRRCQPKANHFPYDCLADFATSYVWTELVDALHQGEKQQRRLAMLPVLTVSGFILKLFVKDSLDVASLPTTIDVIRNLLAIVVAAITLAELATVWDEFDYRVYVSRELSEDAILIICNHRKQCCIGGDRRRVLRESRRGYRVGSSLGLHATANDQKMMAVDGDTVAYKCLAQGIRIGSIFGLHATANDQKMMAVDGDTVAYKCLAKSWLKPWSPCHNERPENDNQERYRRRVLRESKEGIRIGSILGLHATANDQKMMAVDGDTVAYKCLAQGIRIGSILGLHSTANDQKMMAVDGDTVAYKCLAQNWLNLGLHATANDQKMMAVDGDTVAYKCRERYRRRVLRESRRGYRVGSSLGLHATANDQKMMAVDGDTVAYKCLAQVGRREERIAGKKRVRRIVLRESRRGYRVGSSLGLRATTNDQKMMAVDGDTVAYKCLAQVGRVRRRVLRESRRGYRVGSILGLHATANDQKMMAVEATPLLISVCPELAQPWSPCHNERPENDGSNGDTVAYKCLAQVGRGIGGEVGSILGLHATANDQKMMAVDGDTVAYKCLAQVGRGIGGDRERDRRRVLRESTRGYRVGSSLGLLPQTNDQKMMAVDGDTVAYKCLAQNWLNPWSPCHCERPENDGSRRHDTVAYKCLAQNWFNLGLHATANDQKMMAVDGDTVAYKCLAQNWLILGLHATANDQKMMAVDGDTVAYKCLAQVGRGIGGEIGSILGLHATANDQKMMAVDGDTVAYKCLAQVGRGIGGEY</sequence>
<dbReference type="Proteomes" id="UP001159363">
    <property type="component" value="Chromosome X"/>
</dbReference>
<reference evidence="1 2" key="1">
    <citation type="submission" date="2023-02" db="EMBL/GenBank/DDBJ databases">
        <title>LHISI_Scaffold_Assembly.</title>
        <authorList>
            <person name="Stuart O.P."/>
            <person name="Cleave R."/>
            <person name="Magrath M.J.L."/>
            <person name="Mikheyev A.S."/>
        </authorList>
    </citation>
    <scope>NUCLEOTIDE SEQUENCE [LARGE SCALE GENOMIC DNA]</scope>
    <source>
        <strain evidence="1">Daus_M_001</strain>
        <tissue evidence="1">Leg muscle</tissue>
    </source>
</reference>
<keyword evidence="2" id="KW-1185">Reference proteome</keyword>
<comment type="caution">
    <text evidence="1">The sequence shown here is derived from an EMBL/GenBank/DDBJ whole genome shotgun (WGS) entry which is preliminary data.</text>
</comment>
<name>A0ABQ9HKD1_9NEOP</name>
<organism evidence="1 2">
    <name type="scientific">Dryococelus australis</name>
    <dbReference type="NCBI Taxonomy" id="614101"/>
    <lineage>
        <taxon>Eukaryota</taxon>
        <taxon>Metazoa</taxon>
        <taxon>Ecdysozoa</taxon>
        <taxon>Arthropoda</taxon>
        <taxon>Hexapoda</taxon>
        <taxon>Insecta</taxon>
        <taxon>Pterygota</taxon>
        <taxon>Neoptera</taxon>
        <taxon>Polyneoptera</taxon>
        <taxon>Phasmatodea</taxon>
        <taxon>Verophasmatodea</taxon>
        <taxon>Anareolatae</taxon>
        <taxon>Phasmatidae</taxon>
        <taxon>Eurycanthinae</taxon>
        <taxon>Dryococelus</taxon>
    </lineage>
</organism>
<accession>A0ABQ9HKD1</accession>
<gene>
    <name evidence="1" type="ORF">PR048_010983</name>
</gene>